<organism evidence="2 3">
    <name type="scientific">Arthrospiribacter ruber</name>
    <dbReference type="NCBI Taxonomy" id="2487934"/>
    <lineage>
        <taxon>Bacteria</taxon>
        <taxon>Pseudomonadati</taxon>
        <taxon>Bacteroidota</taxon>
        <taxon>Cytophagia</taxon>
        <taxon>Cytophagales</taxon>
        <taxon>Cyclobacteriaceae</taxon>
        <taxon>Arthrospiribacter</taxon>
    </lineage>
</organism>
<protein>
    <submittedName>
        <fullName evidence="2">Lacal_2735 family protein</fullName>
    </submittedName>
</protein>
<dbReference type="AlphaFoldDB" id="A0A951ITY9"/>
<evidence type="ECO:0000313" key="3">
    <source>
        <dbReference type="Proteomes" id="UP000727490"/>
    </source>
</evidence>
<sequence length="56" mass="6552">MFGLFKKKTELEKLQETYKSLLEKSHKISHSNRTEADKLMAEAEEVAKKIDTLKKK</sequence>
<keyword evidence="3" id="KW-1185">Reference proteome</keyword>
<proteinExistence type="predicted"/>
<keyword evidence="1" id="KW-0175">Coiled coil</keyword>
<evidence type="ECO:0000313" key="2">
    <source>
        <dbReference type="EMBL" id="MBW3466492.1"/>
    </source>
</evidence>
<gene>
    <name evidence="2" type="ORF">EGN73_01525</name>
</gene>
<dbReference type="InterPro" id="IPR045493">
    <property type="entry name" value="DUF6435"/>
</dbReference>
<evidence type="ECO:0000256" key="1">
    <source>
        <dbReference type="SAM" id="Coils"/>
    </source>
</evidence>
<dbReference type="Pfam" id="PF20027">
    <property type="entry name" value="DUF6435"/>
    <property type="match status" value="1"/>
</dbReference>
<dbReference type="Proteomes" id="UP000727490">
    <property type="component" value="Unassembled WGS sequence"/>
</dbReference>
<feature type="coiled-coil region" evidence="1">
    <location>
        <begin position="4"/>
        <end position="56"/>
    </location>
</feature>
<reference evidence="2 3" key="1">
    <citation type="journal article" date="2020" name="Syst. Appl. Microbiol.">
        <title>Arthrospiribacter ruber gen. nov., sp. nov., a novel bacterium isolated from Arthrospira cultures.</title>
        <authorList>
            <person name="Waleron M."/>
            <person name="Misztak A."/>
            <person name="Waleron M.M."/>
            <person name="Furmaniak M."/>
            <person name="Mrozik A."/>
            <person name="Waleron K."/>
        </authorList>
    </citation>
    <scope>NUCLEOTIDE SEQUENCE [LARGE SCALE GENOMIC DNA]</scope>
    <source>
        <strain evidence="2 3">DPMB0001</strain>
    </source>
</reference>
<accession>A0A951ITY9</accession>
<comment type="caution">
    <text evidence="2">The sequence shown here is derived from an EMBL/GenBank/DDBJ whole genome shotgun (WGS) entry which is preliminary data.</text>
</comment>
<name>A0A951ITY9_9BACT</name>
<dbReference type="NCBIfam" id="NF033487">
    <property type="entry name" value="Lacal_2735_fam"/>
    <property type="match status" value="1"/>
</dbReference>
<dbReference type="RefSeq" id="WP_219286410.1">
    <property type="nucleotide sequence ID" value="NZ_RPHB01000001.1"/>
</dbReference>
<dbReference type="EMBL" id="RPHB01000001">
    <property type="protein sequence ID" value="MBW3466492.1"/>
    <property type="molecule type" value="Genomic_DNA"/>
</dbReference>